<comment type="function">
    <text evidence="1 11">Controls the rotational direction of flagella during chemotaxis.</text>
</comment>
<dbReference type="Pfam" id="PF03748">
    <property type="entry name" value="FliL"/>
    <property type="match status" value="1"/>
</dbReference>
<keyword evidence="12" id="KW-0282">Flagellum</keyword>
<dbReference type="EMBL" id="JABBFO010000015">
    <property type="protein sequence ID" value="MBT0728312.1"/>
    <property type="molecule type" value="Genomic_DNA"/>
</dbReference>
<evidence type="ECO:0000256" key="10">
    <source>
        <dbReference type="ARBA" id="ARBA00023136"/>
    </source>
</evidence>
<evidence type="ECO:0000256" key="4">
    <source>
        <dbReference type="ARBA" id="ARBA00021812"/>
    </source>
</evidence>
<evidence type="ECO:0000313" key="13">
    <source>
        <dbReference type="Proteomes" id="UP000786875"/>
    </source>
</evidence>
<keyword evidence="7 11" id="KW-0812">Transmembrane</keyword>
<name>A0ABS5TA38_9GAMM</name>
<evidence type="ECO:0000256" key="2">
    <source>
        <dbReference type="ARBA" id="ARBA00004162"/>
    </source>
</evidence>
<keyword evidence="11" id="KW-0997">Cell inner membrane</keyword>
<dbReference type="InterPro" id="IPR005503">
    <property type="entry name" value="FliL"/>
</dbReference>
<keyword evidence="12" id="KW-0966">Cell projection</keyword>
<keyword evidence="5" id="KW-1003">Cell membrane</keyword>
<evidence type="ECO:0000256" key="8">
    <source>
        <dbReference type="ARBA" id="ARBA00022779"/>
    </source>
</evidence>
<proteinExistence type="inferred from homology"/>
<feature type="transmembrane region" description="Helical" evidence="11">
    <location>
        <begin position="15"/>
        <end position="35"/>
    </location>
</feature>
<dbReference type="PANTHER" id="PTHR35091:SF2">
    <property type="entry name" value="FLAGELLAR PROTEIN FLIL"/>
    <property type="match status" value="1"/>
</dbReference>
<accession>A0ABS5TA38</accession>
<dbReference type="NCBIfam" id="NF005435">
    <property type="entry name" value="PRK07021.1"/>
    <property type="match status" value="1"/>
</dbReference>
<comment type="subcellular location">
    <subcellularLocation>
        <location evidence="11">Cell inner membrane</location>
    </subcellularLocation>
    <subcellularLocation>
        <location evidence="2">Cell membrane</location>
        <topology evidence="2">Single-pass membrane protein</topology>
    </subcellularLocation>
</comment>
<dbReference type="RefSeq" id="WP_214215732.1">
    <property type="nucleotide sequence ID" value="NZ_JABBFO010000015.1"/>
</dbReference>
<protein>
    <recommendedName>
        <fullName evidence="4 11">Flagellar protein FliL</fullName>
    </recommendedName>
</protein>
<gene>
    <name evidence="12" type="primary">fliL</name>
    <name evidence="12" type="ORF">HGT73_13225</name>
</gene>
<evidence type="ECO:0000256" key="9">
    <source>
        <dbReference type="ARBA" id="ARBA00022989"/>
    </source>
</evidence>
<comment type="similarity">
    <text evidence="3 11">Belongs to the FliL family.</text>
</comment>
<evidence type="ECO:0000313" key="12">
    <source>
        <dbReference type="EMBL" id="MBT0728312.1"/>
    </source>
</evidence>
<evidence type="ECO:0000256" key="7">
    <source>
        <dbReference type="ARBA" id="ARBA00022692"/>
    </source>
</evidence>
<keyword evidence="13" id="KW-1185">Reference proteome</keyword>
<reference evidence="12 13" key="1">
    <citation type="submission" date="2020-04" db="EMBL/GenBank/DDBJ databases">
        <title>Genome sequencing of Rosenbergiella species.</title>
        <authorList>
            <person name="Alvarez-Perez S."/>
            <person name="Lievens B."/>
        </authorList>
    </citation>
    <scope>NUCLEOTIDE SEQUENCE [LARGE SCALE GENOMIC DNA]</scope>
    <source>
        <strain evidence="12 13">CdVSA20.1</strain>
    </source>
</reference>
<evidence type="ECO:0000256" key="5">
    <source>
        <dbReference type="ARBA" id="ARBA00022475"/>
    </source>
</evidence>
<evidence type="ECO:0000256" key="6">
    <source>
        <dbReference type="ARBA" id="ARBA00022500"/>
    </source>
</evidence>
<keyword evidence="12" id="KW-0969">Cilium</keyword>
<dbReference type="PANTHER" id="PTHR35091">
    <property type="entry name" value="FLAGELLAR PROTEIN FLIL"/>
    <property type="match status" value="1"/>
</dbReference>
<evidence type="ECO:0000256" key="1">
    <source>
        <dbReference type="ARBA" id="ARBA00002254"/>
    </source>
</evidence>
<comment type="caution">
    <text evidence="12">The sequence shown here is derived from an EMBL/GenBank/DDBJ whole genome shotgun (WGS) entry which is preliminary data.</text>
</comment>
<sequence>MSTTPETPKKTSRKWIILLIIIVLIACGVAGYALWMIRGLSSASPASTTAPATAEVTVPHPLFFPLEPFTVNLVDRASQEERVLYVGFTLRLTDTQTQERLMKYLPEVRNRILLLLSHQQQDVLQTEEGKTALAAQIRTALNSPFAQGLPEQNIADILYNTFILR</sequence>
<keyword evidence="9 11" id="KW-1133">Transmembrane helix</keyword>
<evidence type="ECO:0000256" key="3">
    <source>
        <dbReference type="ARBA" id="ARBA00008281"/>
    </source>
</evidence>
<evidence type="ECO:0000256" key="11">
    <source>
        <dbReference type="RuleBase" id="RU364125"/>
    </source>
</evidence>
<organism evidence="12 13">
    <name type="scientific">Rosenbergiella australiborealis</name>
    <dbReference type="NCBI Taxonomy" id="1544696"/>
    <lineage>
        <taxon>Bacteria</taxon>
        <taxon>Pseudomonadati</taxon>
        <taxon>Pseudomonadota</taxon>
        <taxon>Gammaproteobacteria</taxon>
        <taxon>Enterobacterales</taxon>
        <taxon>Erwiniaceae</taxon>
        <taxon>Rosenbergiella</taxon>
    </lineage>
</organism>
<keyword evidence="6 11" id="KW-0145">Chemotaxis</keyword>
<dbReference type="Proteomes" id="UP000786875">
    <property type="component" value="Unassembled WGS sequence"/>
</dbReference>
<keyword evidence="10 11" id="KW-0472">Membrane</keyword>
<keyword evidence="8 11" id="KW-0283">Flagellar rotation</keyword>